<dbReference type="AlphaFoldDB" id="A0A0D7X3V5"/>
<evidence type="ECO:0000256" key="4">
    <source>
        <dbReference type="ARBA" id="ARBA00022692"/>
    </source>
</evidence>
<feature type="transmembrane region" description="Helical" evidence="8">
    <location>
        <begin position="240"/>
        <end position="260"/>
    </location>
</feature>
<dbReference type="GO" id="GO:0015254">
    <property type="term" value="F:glycerol channel activity"/>
    <property type="evidence" value="ECO:0007669"/>
    <property type="project" value="TreeGrafter"/>
</dbReference>
<dbReference type="Proteomes" id="UP000032534">
    <property type="component" value="Unassembled WGS sequence"/>
</dbReference>
<dbReference type="PROSITE" id="PS00221">
    <property type="entry name" value="MIP"/>
    <property type="match status" value="1"/>
</dbReference>
<dbReference type="PATRIC" id="fig|159743.3.peg.1764"/>
<dbReference type="PANTHER" id="PTHR43829">
    <property type="entry name" value="AQUAPORIN OR AQUAGLYCEROPORIN RELATED"/>
    <property type="match status" value="1"/>
</dbReference>
<comment type="caution">
    <text evidence="9">The sequence shown here is derived from an EMBL/GenBank/DDBJ whole genome shotgun (WGS) entry which is preliminary data.</text>
</comment>
<evidence type="ECO:0000256" key="8">
    <source>
        <dbReference type="SAM" id="Phobius"/>
    </source>
</evidence>
<organism evidence="9 10">
    <name type="scientific">Paenibacillus terrae</name>
    <dbReference type="NCBI Taxonomy" id="159743"/>
    <lineage>
        <taxon>Bacteria</taxon>
        <taxon>Bacillati</taxon>
        <taxon>Bacillota</taxon>
        <taxon>Bacilli</taxon>
        <taxon>Bacillales</taxon>
        <taxon>Paenibacillaceae</taxon>
        <taxon>Paenibacillus</taxon>
    </lineage>
</organism>
<dbReference type="PANTHER" id="PTHR43829:SF9">
    <property type="entry name" value="AQUAPORIN-9"/>
    <property type="match status" value="1"/>
</dbReference>
<keyword evidence="10" id="KW-1185">Reference proteome</keyword>
<keyword evidence="4 7" id="KW-0812">Transmembrane</keyword>
<feature type="transmembrane region" description="Helical" evidence="8">
    <location>
        <begin position="163"/>
        <end position="184"/>
    </location>
</feature>
<dbReference type="PRINTS" id="PR00783">
    <property type="entry name" value="MINTRINSICP"/>
</dbReference>
<reference evidence="9 10" key="1">
    <citation type="submission" date="2014-11" db="EMBL/GenBank/DDBJ databases">
        <title>Draft Genome Sequences of Paenibacillus polymyxa NRRL B-30509 and Paenibacillus terrae NRRL B-30644, Strains from a Poultry Environment that Produce Tridecaptin A and Paenicidins.</title>
        <authorList>
            <person name="van Belkum M.J."/>
            <person name="Lohans C.T."/>
            <person name="Vederas J.C."/>
        </authorList>
    </citation>
    <scope>NUCLEOTIDE SEQUENCE [LARGE SCALE GENOMIC DNA]</scope>
    <source>
        <strain evidence="9 10">NRRL B-30644</strain>
    </source>
</reference>
<dbReference type="InterPro" id="IPR000425">
    <property type="entry name" value="MIP"/>
</dbReference>
<dbReference type="GO" id="GO:0005886">
    <property type="term" value="C:plasma membrane"/>
    <property type="evidence" value="ECO:0007669"/>
    <property type="project" value="TreeGrafter"/>
</dbReference>
<evidence type="ECO:0000256" key="1">
    <source>
        <dbReference type="ARBA" id="ARBA00004141"/>
    </source>
</evidence>
<sequence>MSPYAAEFIGTMILIALGGGVCAGVSLKKSFAHGSGWIVIGLGWGLAVAVAVYAVGQISGAHLNPAVTLALAFQGAFSWRDVPGYIVAQLLGAMAGAVIVVLHYLPHWKETEDTATKLSVFATGPAMDHPFANVLSEMIGTFIFVLALQSFGANSFAEGLNPLIVGFLVVSIGLSFGGTTGYAINPARDLGPRLVHWLLPIPGKGTSNWKYAWVPIVGPLLGGSFGGLFYQTVFKGNMTLAFWIVLGMIVVVLMLTFRFSRTYKSDKAHKMTA</sequence>
<evidence type="ECO:0000313" key="9">
    <source>
        <dbReference type="EMBL" id="KJD46110.1"/>
    </source>
</evidence>
<evidence type="ECO:0000256" key="5">
    <source>
        <dbReference type="ARBA" id="ARBA00022989"/>
    </source>
</evidence>
<keyword evidence="3 7" id="KW-0813">Transport</keyword>
<dbReference type="InterPro" id="IPR050363">
    <property type="entry name" value="MIP/Aquaporin"/>
</dbReference>
<feature type="transmembrane region" description="Helical" evidence="8">
    <location>
        <begin position="85"/>
        <end position="105"/>
    </location>
</feature>
<evidence type="ECO:0000256" key="7">
    <source>
        <dbReference type="RuleBase" id="RU000477"/>
    </source>
</evidence>
<dbReference type="InterPro" id="IPR022357">
    <property type="entry name" value="MIP_CS"/>
</dbReference>
<dbReference type="EMBL" id="JTHP01000011">
    <property type="protein sequence ID" value="KJD46110.1"/>
    <property type="molecule type" value="Genomic_DNA"/>
</dbReference>
<evidence type="ECO:0000313" key="10">
    <source>
        <dbReference type="Proteomes" id="UP000032534"/>
    </source>
</evidence>
<protein>
    <submittedName>
        <fullName evidence="9">Glycerol transporter</fullName>
    </submittedName>
</protein>
<comment type="similarity">
    <text evidence="2 7">Belongs to the MIP/aquaporin (TC 1.A.8) family.</text>
</comment>
<feature type="transmembrane region" description="Helical" evidence="8">
    <location>
        <begin position="131"/>
        <end position="151"/>
    </location>
</feature>
<keyword evidence="5 8" id="KW-1133">Transmembrane helix</keyword>
<name>A0A0D7X3V5_9BACL</name>
<dbReference type="InterPro" id="IPR023271">
    <property type="entry name" value="Aquaporin-like"/>
</dbReference>
<evidence type="ECO:0000256" key="3">
    <source>
        <dbReference type="ARBA" id="ARBA00022448"/>
    </source>
</evidence>
<accession>A0A0D7X3V5</accession>
<gene>
    <name evidence="9" type="ORF">QD47_08025</name>
</gene>
<feature type="transmembrane region" description="Helical" evidence="8">
    <location>
        <begin position="211"/>
        <end position="234"/>
    </location>
</feature>
<dbReference type="SUPFAM" id="SSF81338">
    <property type="entry name" value="Aquaporin-like"/>
    <property type="match status" value="1"/>
</dbReference>
<evidence type="ECO:0000256" key="2">
    <source>
        <dbReference type="ARBA" id="ARBA00006175"/>
    </source>
</evidence>
<dbReference type="Gene3D" id="1.20.1080.10">
    <property type="entry name" value="Glycerol uptake facilitator protein"/>
    <property type="match status" value="1"/>
</dbReference>
<dbReference type="NCBIfam" id="TIGR00861">
    <property type="entry name" value="MIP"/>
    <property type="match status" value="1"/>
</dbReference>
<dbReference type="OrthoDB" id="9807293at2"/>
<comment type="subcellular location">
    <subcellularLocation>
        <location evidence="1">Membrane</location>
        <topology evidence="1">Multi-pass membrane protein</topology>
    </subcellularLocation>
</comment>
<dbReference type="Pfam" id="PF00230">
    <property type="entry name" value="MIP"/>
    <property type="match status" value="1"/>
</dbReference>
<feature type="transmembrane region" description="Helical" evidence="8">
    <location>
        <begin position="37"/>
        <end position="56"/>
    </location>
</feature>
<keyword evidence="6 8" id="KW-0472">Membrane</keyword>
<feature type="transmembrane region" description="Helical" evidence="8">
    <location>
        <begin position="6"/>
        <end position="25"/>
    </location>
</feature>
<evidence type="ECO:0000256" key="6">
    <source>
        <dbReference type="ARBA" id="ARBA00023136"/>
    </source>
</evidence>
<proteinExistence type="inferred from homology"/>
<dbReference type="RefSeq" id="WP_044645643.1">
    <property type="nucleotide sequence ID" value="NZ_JTHP01000011.1"/>
</dbReference>